<evidence type="ECO:0000313" key="3">
    <source>
        <dbReference type="Proteomes" id="UP001179830"/>
    </source>
</evidence>
<dbReference type="SMART" id="SM01252">
    <property type="entry name" value="KilA-N"/>
    <property type="match status" value="1"/>
</dbReference>
<feature type="domain" description="KilA-N" evidence="1">
    <location>
        <begin position="4"/>
        <end position="100"/>
    </location>
</feature>
<gene>
    <name evidence="2" type="ORF">QEN58_05945</name>
</gene>
<dbReference type="EMBL" id="CP122961">
    <property type="protein sequence ID" value="WGI26599.1"/>
    <property type="molecule type" value="Genomic_DNA"/>
</dbReference>
<dbReference type="InterPro" id="IPR036887">
    <property type="entry name" value="HTH_APSES_sf"/>
</dbReference>
<dbReference type="InterPro" id="IPR017880">
    <property type="entry name" value="KilA_N"/>
</dbReference>
<name>A0ABY8LSJ0_9GAMM</name>
<sequence length="103" mass="12013">MSNAMITKQWHGKTLTFREDGYFNMTMAAKEFGKEVKEFLRLPSTKEYTAELEKVGYPHVFEVKRGRHGGTWAHPKLAVFFARWLDVRFALACDGRPQSIRFL</sequence>
<dbReference type="Pfam" id="PF04383">
    <property type="entry name" value="KilA-N"/>
    <property type="match status" value="1"/>
</dbReference>
<reference evidence="2" key="1">
    <citation type="submission" date="2023-04" db="EMBL/GenBank/DDBJ databases">
        <title>Complete genome sequence of Halomonas alkaliantarctica MSP3 isolated from marine sediment, Jeju Island.</title>
        <authorList>
            <person name="Park S.-J."/>
        </authorList>
    </citation>
    <scope>NUCLEOTIDE SEQUENCE</scope>
    <source>
        <strain evidence="2">MSP3</strain>
    </source>
</reference>
<keyword evidence="3" id="KW-1185">Reference proteome</keyword>
<accession>A0ABY8LSJ0</accession>
<protein>
    <submittedName>
        <fullName evidence="2">KilA-N domain-containing protein</fullName>
    </submittedName>
</protein>
<dbReference type="PROSITE" id="PS51301">
    <property type="entry name" value="KILA_N"/>
    <property type="match status" value="1"/>
</dbReference>
<evidence type="ECO:0000313" key="2">
    <source>
        <dbReference type="EMBL" id="WGI26599.1"/>
    </source>
</evidence>
<dbReference type="RefSeq" id="WP_280106212.1">
    <property type="nucleotide sequence ID" value="NZ_CP122961.1"/>
</dbReference>
<dbReference type="SUPFAM" id="SSF54616">
    <property type="entry name" value="DNA-binding domain of Mlu1-box binding protein MBP1"/>
    <property type="match status" value="1"/>
</dbReference>
<organism evidence="2 3">
    <name type="scientific">Halomonas alkaliantarctica</name>
    <dbReference type="NCBI Taxonomy" id="232346"/>
    <lineage>
        <taxon>Bacteria</taxon>
        <taxon>Pseudomonadati</taxon>
        <taxon>Pseudomonadota</taxon>
        <taxon>Gammaproteobacteria</taxon>
        <taxon>Oceanospirillales</taxon>
        <taxon>Halomonadaceae</taxon>
        <taxon>Halomonas</taxon>
    </lineage>
</organism>
<proteinExistence type="predicted"/>
<evidence type="ECO:0000259" key="1">
    <source>
        <dbReference type="PROSITE" id="PS51301"/>
    </source>
</evidence>
<dbReference type="InterPro" id="IPR018004">
    <property type="entry name" value="KilA/APSES_HTH"/>
</dbReference>
<dbReference type="Proteomes" id="UP001179830">
    <property type="component" value="Chromosome"/>
</dbReference>